<comment type="subunit">
    <text evidence="11">The RNAP catalytic core consists of 2 alpha, 1 beta, 1 beta' and 1 omega subunit. When a sigma factor is associated with the core the holoenzyme is formed, which can initiate transcription.</text>
</comment>
<evidence type="ECO:0000256" key="3">
    <source>
        <dbReference type="ARBA" id="ARBA00013725"/>
    </source>
</evidence>
<proteinExistence type="inferred from homology"/>
<dbReference type="GO" id="GO:0003677">
    <property type="term" value="F:DNA binding"/>
    <property type="evidence" value="ECO:0007669"/>
    <property type="project" value="UniProtKB-UniRule"/>
</dbReference>
<dbReference type="KEGG" id="ock:EXM22_08790"/>
<sequence length="69" mass="7783">MPINRELIIPLGDLVNHEGNMYELTNAAIHRAEQISVAGSDDLDKNRGKIVSTALEEIISKKVEYEYQK</sequence>
<comment type="similarity">
    <text evidence="1 11">Belongs to the RNA polymerase subunit omega family.</text>
</comment>
<protein>
    <recommendedName>
        <fullName evidence="3 11">DNA-directed RNA polymerase subunit omega</fullName>
        <shortName evidence="11">RNAP omega subunit</shortName>
        <ecNumber evidence="2 11">2.7.7.6</ecNumber>
    </recommendedName>
    <alternativeName>
        <fullName evidence="9 11">RNA polymerase omega subunit</fullName>
    </alternativeName>
    <alternativeName>
        <fullName evidence="8 11">Transcriptase subunit omega</fullName>
    </alternativeName>
</protein>
<evidence type="ECO:0000256" key="9">
    <source>
        <dbReference type="ARBA" id="ARBA00030998"/>
    </source>
</evidence>
<evidence type="ECO:0000256" key="6">
    <source>
        <dbReference type="ARBA" id="ARBA00022695"/>
    </source>
</evidence>
<dbReference type="RefSeq" id="WP_149486157.1">
    <property type="nucleotide sequence ID" value="NZ_CP036150.1"/>
</dbReference>
<dbReference type="HAMAP" id="MF_00366">
    <property type="entry name" value="RNApol_bact_RpoZ"/>
    <property type="match status" value="1"/>
</dbReference>
<keyword evidence="7 11" id="KW-0804">Transcription</keyword>
<evidence type="ECO:0000256" key="5">
    <source>
        <dbReference type="ARBA" id="ARBA00022679"/>
    </source>
</evidence>
<dbReference type="AlphaFoldDB" id="A0A5C1QKS7"/>
<evidence type="ECO:0000256" key="4">
    <source>
        <dbReference type="ARBA" id="ARBA00022478"/>
    </source>
</evidence>
<keyword evidence="13" id="KW-1185">Reference proteome</keyword>
<evidence type="ECO:0000256" key="11">
    <source>
        <dbReference type="HAMAP-Rule" id="MF_00366"/>
    </source>
</evidence>
<evidence type="ECO:0000256" key="8">
    <source>
        <dbReference type="ARBA" id="ARBA00029924"/>
    </source>
</evidence>
<comment type="function">
    <text evidence="11">Promotes RNA polymerase assembly. Latches the N- and C-terminal regions of the beta' subunit thereby facilitating its interaction with the beta and alpha subunits.</text>
</comment>
<comment type="catalytic activity">
    <reaction evidence="10 11">
        <text>RNA(n) + a ribonucleoside 5'-triphosphate = RNA(n+1) + diphosphate</text>
        <dbReference type="Rhea" id="RHEA:21248"/>
        <dbReference type="Rhea" id="RHEA-COMP:14527"/>
        <dbReference type="Rhea" id="RHEA-COMP:17342"/>
        <dbReference type="ChEBI" id="CHEBI:33019"/>
        <dbReference type="ChEBI" id="CHEBI:61557"/>
        <dbReference type="ChEBI" id="CHEBI:140395"/>
        <dbReference type="EC" id="2.7.7.6"/>
    </reaction>
</comment>
<keyword evidence="5 11" id="KW-0808">Transferase</keyword>
<dbReference type="EMBL" id="CP036150">
    <property type="protein sequence ID" value="QEN08077.1"/>
    <property type="molecule type" value="Genomic_DNA"/>
</dbReference>
<organism evidence="12 13">
    <name type="scientific">Oceanispirochaeta crateris</name>
    <dbReference type="NCBI Taxonomy" id="2518645"/>
    <lineage>
        <taxon>Bacteria</taxon>
        <taxon>Pseudomonadati</taxon>
        <taxon>Spirochaetota</taxon>
        <taxon>Spirochaetia</taxon>
        <taxon>Spirochaetales</taxon>
        <taxon>Spirochaetaceae</taxon>
        <taxon>Oceanispirochaeta</taxon>
    </lineage>
</organism>
<dbReference type="Proteomes" id="UP000324209">
    <property type="component" value="Chromosome"/>
</dbReference>
<evidence type="ECO:0000313" key="12">
    <source>
        <dbReference type="EMBL" id="QEN08077.1"/>
    </source>
</evidence>
<dbReference type="Gene3D" id="3.90.940.10">
    <property type="match status" value="1"/>
</dbReference>
<keyword evidence="4 11" id="KW-0240">DNA-directed RNA polymerase</keyword>
<evidence type="ECO:0000256" key="7">
    <source>
        <dbReference type="ARBA" id="ARBA00023163"/>
    </source>
</evidence>
<reference evidence="12 13" key="1">
    <citation type="submission" date="2019-02" db="EMBL/GenBank/DDBJ databases">
        <title>Complete Genome Sequence and Methylome Analysis of free living Spirochaetas.</title>
        <authorList>
            <person name="Fomenkov A."/>
            <person name="Dubinina G."/>
            <person name="Leshcheva N."/>
            <person name="Mikheeva N."/>
            <person name="Grabovich M."/>
            <person name="Vincze T."/>
            <person name="Roberts R.J."/>
        </authorList>
    </citation>
    <scope>NUCLEOTIDE SEQUENCE [LARGE SCALE GENOMIC DNA]</scope>
    <source>
        <strain evidence="12 13">K2</strain>
    </source>
</reference>
<keyword evidence="6 11" id="KW-0548">Nucleotidyltransferase</keyword>
<accession>A0A5C1QKS7</accession>
<evidence type="ECO:0000256" key="1">
    <source>
        <dbReference type="ARBA" id="ARBA00006711"/>
    </source>
</evidence>
<dbReference type="GO" id="GO:0000428">
    <property type="term" value="C:DNA-directed RNA polymerase complex"/>
    <property type="evidence" value="ECO:0007669"/>
    <property type="project" value="UniProtKB-KW"/>
</dbReference>
<dbReference type="OrthoDB" id="308369at2"/>
<gene>
    <name evidence="11" type="primary">rpoZ</name>
    <name evidence="12" type="ORF">EXM22_08790</name>
</gene>
<evidence type="ECO:0000256" key="10">
    <source>
        <dbReference type="ARBA" id="ARBA00048552"/>
    </source>
</evidence>
<evidence type="ECO:0000313" key="13">
    <source>
        <dbReference type="Proteomes" id="UP000324209"/>
    </source>
</evidence>
<evidence type="ECO:0000256" key="2">
    <source>
        <dbReference type="ARBA" id="ARBA00012418"/>
    </source>
</evidence>
<dbReference type="Pfam" id="PF01192">
    <property type="entry name" value="RNA_pol_Rpb6"/>
    <property type="match status" value="1"/>
</dbReference>
<dbReference type="InterPro" id="IPR006110">
    <property type="entry name" value="Pol_omega/Rpo6/RPB6"/>
</dbReference>
<name>A0A5C1QKS7_9SPIO</name>
<dbReference type="SMART" id="SM01409">
    <property type="entry name" value="RNA_pol_Rpb6"/>
    <property type="match status" value="1"/>
</dbReference>
<dbReference type="GO" id="GO:0003899">
    <property type="term" value="F:DNA-directed RNA polymerase activity"/>
    <property type="evidence" value="ECO:0007669"/>
    <property type="project" value="UniProtKB-UniRule"/>
</dbReference>
<dbReference type="InterPro" id="IPR036161">
    <property type="entry name" value="RPB6/omega-like_sf"/>
</dbReference>
<dbReference type="EC" id="2.7.7.6" evidence="2 11"/>
<dbReference type="GO" id="GO:0006351">
    <property type="term" value="P:DNA-templated transcription"/>
    <property type="evidence" value="ECO:0007669"/>
    <property type="project" value="UniProtKB-UniRule"/>
</dbReference>
<dbReference type="SUPFAM" id="SSF63562">
    <property type="entry name" value="RPB6/omega subunit-like"/>
    <property type="match status" value="1"/>
</dbReference>
<dbReference type="InterPro" id="IPR003716">
    <property type="entry name" value="DNA-dir_RNA_pol_omega"/>
</dbReference>